<feature type="region of interest" description="Disordered" evidence="1">
    <location>
        <begin position="1"/>
        <end position="45"/>
    </location>
</feature>
<dbReference type="OrthoDB" id="10635934at2759"/>
<dbReference type="EMBL" id="RSCE01000001">
    <property type="protein sequence ID" value="RSH87617.1"/>
    <property type="molecule type" value="Genomic_DNA"/>
</dbReference>
<feature type="compositionally biased region" description="Low complexity" evidence="1">
    <location>
        <begin position="27"/>
        <end position="38"/>
    </location>
</feature>
<name>A0A427Y9J4_9TREE</name>
<dbReference type="GeneID" id="39584672"/>
<reference evidence="2 3" key="1">
    <citation type="submission" date="2018-11" db="EMBL/GenBank/DDBJ databases">
        <title>Genome sequence of Apiotrichum porosum DSM 27194.</title>
        <authorList>
            <person name="Aliyu H."/>
            <person name="Gorte O."/>
            <person name="Ochsenreither K."/>
        </authorList>
    </citation>
    <scope>NUCLEOTIDE SEQUENCE [LARGE SCALE GENOMIC DNA]</scope>
    <source>
        <strain evidence="2 3">DSM 27194</strain>
    </source>
</reference>
<evidence type="ECO:0000313" key="2">
    <source>
        <dbReference type="EMBL" id="RSH87617.1"/>
    </source>
</evidence>
<dbReference type="RefSeq" id="XP_028479825.1">
    <property type="nucleotide sequence ID" value="XM_028615968.1"/>
</dbReference>
<evidence type="ECO:0000313" key="3">
    <source>
        <dbReference type="Proteomes" id="UP000279236"/>
    </source>
</evidence>
<comment type="caution">
    <text evidence="2">The sequence shown here is derived from an EMBL/GenBank/DDBJ whole genome shotgun (WGS) entry which is preliminary data.</text>
</comment>
<feature type="compositionally biased region" description="Polar residues" evidence="1">
    <location>
        <begin position="12"/>
        <end position="22"/>
    </location>
</feature>
<proteinExistence type="predicted"/>
<dbReference type="AlphaFoldDB" id="A0A427Y9J4"/>
<accession>A0A427Y9J4</accession>
<organism evidence="2 3">
    <name type="scientific">Apiotrichum porosum</name>
    <dbReference type="NCBI Taxonomy" id="105984"/>
    <lineage>
        <taxon>Eukaryota</taxon>
        <taxon>Fungi</taxon>
        <taxon>Dikarya</taxon>
        <taxon>Basidiomycota</taxon>
        <taxon>Agaricomycotina</taxon>
        <taxon>Tremellomycetes</taxon>
        <taxon>Trichosporonales</taxon>
        <taxon>Trichosporonaceae</taxon>
        <taxon>Apiotrichum</taxon>
    </lineage>
</organism>
<feature type="region of interest" description="Disordered" evidence="1">
    <location>
        <begin position="146"/>
        <end position="166"/>
    </location>
</feature>
<dbReference type="Proteomes" id="UP000279236">
    <property type="component" value="Unassembled WGS sequence"/>
</dbReference>
<evidence type="ECO:0000256" key="1">
    <source>
        <dbReference type="SAM" id="MobiDB-lite"/>
    </source>
</evidence>
<gene>
    <name evidence="2" type="ORF">EHS24_000129</name>
</gene>
<keyword evidence="3" id="KW-1185">Reference proteome</keyword>
<feature type="compositionally biased region" description="Basic and acidic residues" evidence="1">
    <location>
        <begin position="146"/>
        <end position="157"/>
    </location>
</feature>
<feature type="compositionally biased region" description="Basic residues" evidence="1">
    <location>
        <begin position="1"/>
        <end position="11"/>
    </location>
</feature>
<sequence length="166" mass="18205">MPHRCLSRQCHHGTSTRLNTSGDKNKNSTNSSSSSSSNNKKKRRRNDMLATVSSFVDDLPPFYATAAWYHVGEQRRDGGIVNLDSLAAYFSELDKTASTATRVAGVSPSKNGLKKMLATDTSPPDPSYIDFAPSRPRIADLLHVDQRSPETDDERSVDCVMTCSPP</sequence>
<protein>
    <submittedName>
        <fullName evidence="2">Uncharacterized protein</fullName>
    </submittedName>
</protein>